<evidence type="ECO:0000256" key="3">
    <source>
        <dbReference type="ARBA" id="ARBA00023239"/>
    </source>
</evidence>
<reference evidence="6 7" key="1">
    <citation type="submission" date="2020-02" db="EMBL/GenBank/DDBJ databases">
        <authorList>
            <person name="Zheng R.K."/>
            <person name="Sun C.M."/>
        </authorList>
    </citation>
    <scope>NUCLEOTIDE SEQUENCE [LARGE SCALE GENOMIC DNA]</scope>
    <source>
        <strain evidence="7">rifampicinis</strain>
    </source>
</reference>
<accession>A0A7S8IDS8</accession>
<dbReference type="Gene3D" id="3.90.960.10">
    <property type="entry name" value="YbaK/aminoacyl-tRNA synthetase-associated domain"/>
    <property type="match status" value="1"/>
</dbReference>
<organism evidence="6 7">
    <name type="scientific">Phototrophicus methaneseepsis</name>
    <dbReference type="NCBI Taxonomy" id="2710758"/>
    <lineage>
        <taxon>Bacteria</taxon>
        <taxon>Bacillati</taxon>
        <taxon>Chloroflexota</taxon>
        <taxon>Candidatus Thermofontia</taxon>
        <taxon>Phototrophicales</taxon>
        <taxon>Phototrophicaceae</taxon>
        <taxon>Phototrophicus</taxon>
    </lineage>
</organism>
<dbReference type="GO" id="GO:0006412">
    <property type="term" value="P:translation"/>
    <property type="evidence" value="ECO:0007669"/>
    <property type="project" value="UniProtKB-KW"/>
</dbReference>
<dbReference type="GO" id="GO:0002161">
    <property type="term" value="F:aminoacyl-tRNA deacylase activity"/>
    <property type="evidence" value="ECO:0007669"/>
    <property type="project" value="InterPro"/>
</dbReference>
<dbReference type="SUPFAM" id="SSF55826">
    <property type="entry name" value="YbaK/ProRS associated domain"/>
    <property type="match status" value="1"/>
</dbReference>
<dbReference type="PIRSF" id="PIRSF006181">
    <property type="entry name" value="EbsC_YbaK"/>
    <property type="match status" value="1"/>
</dbReference>
<evidence type="ECO:0000313" key="7">
    <source>
        <dbReference type="Proteomes" id="UP000594468"/>
    </source>
</evidence>
<comment type="similarity">
    <text evidence="1 4">Belongs to the prolyl-tRNA editing family. YbaK/EbsC subfamily.</text>
</comment>
<evidence type="ECO:0000259" key="5">
    <source>
        <dbReference type="Pfam" id="PF04073"/>
    </source>
</evidence>
<dbReference type="InterPro" id="IPR004369">
    <property type="entry name" value="Prolyl-tRNA_editing_YbaK/EbsC"/>
</dbReference>
<name>A0A7S8IDS8_9CHLR</name>
<dbReference type="KEGG" id="pmet:G4Y79_19520"/>
<dbReference type="GO" id="GO:0016829">
    <property type="term" value="F:lyase activity"/>
    <property type="evidence" value="ECO:0007669"/>
    <property type="project" value="UniProtKB-KW"/>
</dbReference>
<dbReference type="PANTHER" id="PTHR30411">
    <property type="entry name" value="CYTOPLASMIC PROTEIN"/>
    <property type="match status" value="1"/>
</dbReference>
<dbReference type="InterPro" id="IPR036754">
    <property type="entry name" value="YbaK/aa-tRNA-synt-asso_dom_sf"/>
</dbReference>
<sequence length="161" mass="17912">MAKTKKLNSMRLLEQNDIPYEVLHYDTSTRDAQEVAELIGLPEFMVYKTLVVQSITTNKPMLVMLASDRQLDLKAMAAAANEKKVQMATHADAEKLTGLQVGGISALMLTQKNWPVYLDQPASELQHIVISAGERGTQLRVPVMSLMNLLHTRLAHVSRDA</sequence>
<feature type="domain" description="YbaK/aminoacyl-tRNA synthetase-associated" evidence="5">
    <location>
        <begin position="28"/>
        <end position="145"/>
    </location>
</feature>
<evidence type="ECO:0000256" key="1">
    <source>
        <dbReference type="ARBA" id="ARBA00009798"/>
    </source>
</evidence>
<dbReference type="Proteomes" id="UP000594468">
    <property type="component" value="Chromosome"/>
</dbReference>
<evidence type="ECO:0000256" key="4">
    <source>
        <dbReference type="PIRNR" id="PIRNR006181"/>
    </source>
</evidence>
<dbReference type="Pfam" id="PF04073">
    <property type="entry name" value="tRNA_edit"/>
    <property type="match status" value="1"/>
</dbReference>
<gene>
    <name evidence="6" type="ORF">G4Y79_19520</name>
</gene>
<dbReference type="RefSeq" id="WP_195169927.1">
    <property type="nucleotide sequence ID" value="NZ_CP062983.1"/>
</dbReference>
<proteinExistence type="inferred from homology"/>
<dbReference type="AlphaFoldDB" id="A0A7S8IDS8"/>
<dbReference type="EC" id="4.2.-.-" evidence="4"/>
<dbReference type="EMBL" id="CP062983">
    <property type="protein sequence ID" value="QPC81856.1"/>
    <property type="molecule type" value="Genomic_DNA"/>
</dbReference>
<protein>
    <recommendedName>
        <fullName evidence="4">Cys-tRNA(Pro)/Cys-tRNA(Cys) deacylase</fullName>
        <ecNumber evidence="4">4.2.-.-</ecNumber>
    </recommendedName>
</protein>
<keyword evidence="3 4" id="KW-0456">Lyase</keyword>
<keyword evidence="7" id="KW-1185">Reference proteome</keyword>
<evidence type="ECO:0000313" key="6">
    <source>
        <dbReference type="EMBL" id="QPC81856.1"/>
    </source>
</evidence>
<keyword evidence="2 4" id="KW-0648">Protein biosynthesis</keyword>
<evidence type="ECO:0000256" key="2">
    <source>
        <dbReference type="ARBA" id="ARBA00022917"/>
    </source>
</evidence>
<dbReference type="PANTHER" id="PTHR30411:SF0">
    <property type="entry name" value="CYS-TRNA(PRO)_CYS-TRNA(CYS) DEACYLASE YBAK"/>
    <property type="match status" value="1"/>
</dbReference>
<dbReference type="InterPro" id="IPR007214">
    <property type="entry name" value="YbaK/aa-tRNA-synth-assoc-dom"/>
</dbReference>